<protein>
    <submittedName>
        <fullName evidence="2">Uncharacterized protein</fullName>
    </submittedName>
</protein>
<evidence type="ECO:0000313" key="2">
    <source>
        <dbReference type="EMBL" id="ORX43581.1"/>
    </source>
</evidence>
<evidence type="ECO:0000313" key="3">
    <source>
        <dbReference type="Proteomes" id="UP000242146"/>
    </source>
</evidence>
<feature type="region of interest" description="Disordered" evidence="1">
    <location>
        <begin position="1"/>
        <end position="25"/>
    </location>
</feature>
<organism evidence="2 3">
    <name type="scientific">Hesseltinella vesiculosa</name>
    <dbReference type="NCBI Taxonomy" id="101127"/>
    <lineage>
        <taxon>Eukaryota</taxon>
        <taxon>Fungi</taxon>
        <taxon>Fungi incertae sedis</taxon>
        <taxon>Mucoromycota</taxon>
        <taxon>Mucoromycotina</taxon>
        <taxon>Mucoromycetes</taxon>
        <taxon>Mucorales</taxon>
        <taxon>Cunninghamellaceae</taxon>
        <taxon>Hesseltinella</taxon>
    </lineage>
</organism>
<reference evidence="2 3" key="1">
    <citation type="submission" date="2016-07" db="EMBL/GenBank/DDBJ databases">
        <title>Pervasive Adenine N6-methylation of Active Genes in Fungi.</title>
        <authorList>
            <consortium name="DOE Joint Genome Institute"/>
            <person name="Mondo S.J."/>
            <person name="Dannebaum R.O."/>
            <person name="Kuo R.C."/>
            <person name="Labutti K."/>
            <person name="Haridas S."/>
            <person name="Kuo A."/>
            <person name="Salamov A."/>
            <person name="Ahrendt S.R."/>
            <person name="Lipzen A."/>
            <person name="Sullivan W."/>
            <person name="Andreopoulos W.B."/>
            <person name="Clum A."/>
            <person name="Lindquist E."/>
            <person name="Daum C."/>
            <person name="Ramamoorthy G.K."/>
            <person name="Gryganskyi A."/>
            <person name="Culley D."/>
            <person name="Magnuson J.K."/>
            <person name="James T.Y."/>
            <person name="O'Malley M.A."/>
            <person name="Stajich J.E."/>
            <person name="Spatafora J.W."/>
            <person name="Visel A."/>
            <person name="Grigoriev I.V."/>
        </authorList>
    </citation>
    <scope>NUCLEOTIDE SEQUENCE [LARGE SCALE GENOMIC DNA]</scope>
    <source>
        <strain evidence="2 3">NRRL 3301</strain>
    </source>
</reference>
<sequence>MASQTTTIRGTRHASKSQRPGTDETSKIVLKHAEVKNIVTNAVLGMKVADADWNGTRPDVLYLPTPAVLNSLPPLLAEIQNTIDSQFLQRGLIDYSLNVVKVHKALPVVLFFAVHKISPRNLLSRGWCGGVYSVACALASV</sequence>
<name>A0A1X2G3C3_9FUNG</name>
<gene>
    <name evidence="2" type="ORF">DM01DRAFT_1340727</name>
</gene>
<keyword evidence="3" id="KW-1185">Reference proteome</keyword>
<dbReference type="EMBL" id="MCGT01000054">
    <property type="protein sequence ID" value="ORX43581.1"/>
    <property type="molecule type" value="Genomic_DNA"/>
</dbReference>
<accession>A0A1X2G3C3</accession>
<dbReference type="AlphaFoldDB" id="A0A1X2G3C3"/>
<dbReference type="Proteomes" id="UP000242146">
    <property type="component" value="Unassembled WGS sequence"/>
</dbReference>
<dbReference type="OrthoDB" id="2237161at2759"/>
<comment type="caution">
    <text evidence="2">The sequence shown here is derived from an EMBL/GenBank/DDBJ whole genome shotgun (WGS) entry which is preliminary data.</text>
</comment>
<evidence type="ECO:0000256" key="1">
    <source>
        <dbReference type="SAM" id="MobiDB-lite"/>
    </source>
</evidence>
<proteinExistence type="predicted"/>